<comment type="caution">
    <text evidence="11">The sequence shown here is derived from an EMBL/GenBank/DDBJ whole genome shotgun (WGS) entry which is preliminary data.</text>
</comment>
<dbReference type="PANTHER" id="PTHR21098">
    <property type="entry name" value="RIBOFLAVIN SYNTHASE ALPHA CHAIN"/>
    <property type="match status" value="1"/>
</dbReference>
<sequence length="218" mass="24377">MFTGIIQDIGVILFKESFHNSLRLSIKTKLNKSYLGIGSSVACNGCCLTIVEVYSEQDSHIFLVDIGIESIKLTNFTLLQVGSCVNLEPALRIGDSLGGHQLTGHIDCMCVIEEFNKINNQDGDFWKLMIRIPSKFTKWVIPKGSIAIAGISLTIAQILPGDHEDKFIEIMIIPHTFRYTNLQFFAAKMCIEVEYDQSVKAIASVLETMLPNYIQARK</sequence>
<organism evidence="11 12">
    <name type="scientific">Spirobacillus cienkowskii</name>
    <dbReference type="NCBI Taxonomy" id="495820"/>
    <lineage>
        <taxon>Bacteria</taxon>
        <taxon>Pseudomonadati</taxon>
        <taxon>Bdellovibrionota</taxon>
        <taxon>Oligoflexia</taxon>
        <taxon>Silvanigrellales</taxon>
        <taxon>Spirobacillus</taxon>
    </lineage>
</organism>
<evidence type="ECO:0000256" key="6">
    <source>
        <dbReference type="ARBA" id="ARBA00022619"/>
    </source>
</evidence>
<dbReference type="Gene3D" id="2.40.30.20">
    <property type="match status" value="2"/>
</dbReference>
<dbReference type="EC" id="2.5.1.9" evidence="4"/>
<dbReference type="CDD" id="cd00402">
    <property type="entry name" value="Riboflavin_synthase_like"/>
    <property type="match status" value="1"/>
</dbReference>
<evidence type="ECO:0000256" key="7">
    <source>
        <dbReference type="ARBA" id="ARBA00022679"/>
    </source>
</evidence>
<dbReference type="InterPro" id="IPR001783">
    <property type="entry name" value="Lumazine-bd"/>
</dbReference>
<evidence type="ECO:0000256" key="1">
    <source>
        <dbReference type="ARBA" id="ARBA00000968"/>
    </source>
</evidence>
<gene>
    <name evidence="11" type="ORF">DCC88_06020</name>
</gene>
<feature type="repeat" description="Lumazine-binding" evidence="9">
    <location>
        <begin position="101"/>
        <end position="206"/>
    </location>
</feature>
<comment type="function">
    <text evidence="2">Catalyzes the dismutation of two molecules of 6,7-dimethyl-8-ribityllumazine, resulting in the formation of riboflavin and 5-amino-6-(D-ribitylamino)uracil.</text>
</comment>
<keyword evidence="8" id="KW-0677">Repeat</keyword>
<keyword evidence="7 11" id="KW-0808">Transferase</keyword>
<keyword evidence="12" id="KW-1185">Reference proteome</keyword>
<proteinExistence type="predicted"/>
<dbReference type="InterPro" id="IPR017938">
    <property type="entry name" value="Riboflavin_synthase-like_b-brl"/>
</dbReference>
<reference evidence="11" key="1">
    <citation type="submission" date="2018-04" db="EMBL/GenBank/DDBJ databases">
        <title>Draft genome sequence of the Candidatus Spirobacillus cienkowskii, a pathogen of freshwater Daphnia species, reconstructed from hemolymph metagenomic reads.</title>
        <authorList>
            <person name="Bresciani L."/>
            <person name="Lemos L.N."/>
            <person name="Wale N."/>
            <person name="Lin J.Y."/>
            <person name="Fernandes G.R."/>
            <person name="Duffy M.A."/>
            <person name="Rodrigues J.M."/>
        </authorList>
    </citation>
    <scope>NUCLEOTIDE SEQUENCE [LARGE SCALE GENOMIC DNA]</scope>
    <source>
        <strain evidence="11">Binning01</strain>
    </source>
</reference>
<evidence type="ECO:0000256" key="2">
    <source>
        <dbReference type="ARBA" id="ARBA00002803"/>
    </source>
</evidence>
<dbReference type="Pfam" id="PF00677">
    <property type="entry name" value="Lum_binding"/>
    <property type="match status" value="2"/>
</dbReference>
<comment type="catalytic activity">
    <reaction evidence="1">
        <text>2 6,7-dimethyl-8-(1-D-ribityl)lumazine + H(+) = 5-amino-6-(D-ribitylamino)uracil + riboflavin</text>
        <dbReference type="Rhea" id="RHEA:20772"/>
        <dbReference type="ChEBI" id="CHEBI:15378"/>
        <dbReference type="ChEBI" id="CHEBI:15934"/>
        <dbReference type="ChEBI" id="CHEBI:57986"/>
        <dbReference type="ChEBI" id="CHEBI:58201"/>
        <dbReference type="EC" id="2.5.1.9"/>
    </reaction>
</comment>
<evidence type="ECO:0000256" key="8">
    <source>
        <dbReference type="ARBA" id="ARBA00022737"/>
    </source>
</evidence>
<evidence type="ECO:0000313" key="11">
    <source>
        <dbReference type="EMBL" id="RDB36231.1"/>
    </source>
</evidence>
<dbReference type="NCBIfam" id="NF006767">
    <property type="entry name" value="PRK09289.1"/>
    <property type="match status" value="1"/>
</dbReference>
<name>A0A369KNS6_9BACT</name>
<dbReference type="InterPro" id="IPR023366">
    <property type="entry name" value="ATP_synth_asu-like_sf"/>
</dbReference>
<accession>A0A369KNS6</accession>
<feature type="domain" description="Lumazine-binding" evidence="10">
    <location>
        <begin position="1"/>
        <end position="100"/>
    </location>
</feature>
<feature type="domain" description="Lumazine-binding" evidence="10">
    <location>
        <begin position="101"/>
        <end position="206"/>
    </location>
</feature>
<dbReference type="InterPro" id="IPR026017">
    <property type="entry name" value="Lumazine-bd_dom"/>
</dbReference>
<dbReference type="AlphaFoldDB" id="A0A369KNS6"/>
<evidence type="ECO:0000313" key="12">
    <source>
        <dbReference type="Proteomes" id="UP000253934"/>
    </source>
</evidence>
<dbReference type="EMBL" id="QOVW01000064">
    <property type="protein sequence ID" value="RDB36231.1"/>
    <property type="molecule type" value="Genomic_DNA"/>
</dbReference>
<dbReference type="Proteomes" id="UP000253934">
    <property type="component" value="Unassembled WGS sequence"/>
</dbReference>
<comment type="pathway">
    <text evidence="3">Cofactor biosynthesis; riboflavin biosynthesis; riboflavin from 2-hydroxy-3-oxobutyl phosphate and 5-amino-6-(D-ribitylamino)uracil: step 2/2.</text>
</comment>
<dbReference type="PROSITE" id="PS51177">
    <property type="entry name" value="LUMAZINE_BIND"/>
    <property type="match status" value="2"/>
</dbReference>
<evidence type="ECO:0000256" key="3">
    <source>
        <dbReference type="ARBA" id="ARBA00004887"/>
    </source>
</evidence>
<evidence type="ECO:0000259" key="10">
    <source>
        <dbReference type="PROSITE" id="PS51177"/>
    </source>
</evidence>
<feature type="repeat" description="Lumazine-binding" evidence="9">
    <location>
        <begin position="1"/>
        <end position="100"/>
    </location>
</feature>
<protein>
    <recommendedName>
        <fullName evidence="5">Riboflavin synthase</fullName>
        <ecNumber evidence="4">2.5.1.9</ecNumber>
    </recommendedName>
</protein>
<dbReference type="PIRSF" id="PIRSF000498">
    <property type="entry name" value="Riboflavin_syn_A"/>
    <property type="match status" value="1"/>
</dbReference>
<evidence type="ECO:0000256" key="9">
    <source>
        <dbReference type="PROSITE-ProRule" id="PRU00524"/>
    </source>
</evidence>
<dbReference type="GO" id="GO:0004746">
    <property type="term" value="F:riboflavin synthase activity"/>
    <property type="evidence" value="ECO:0007669"/>
    <property type="project" value="UniProtKB-EC"/>
</dbReference>
<evidence type="ECO:0000256" key="5">
    <source>
        <dbReference type="ARBA" id="ARBA00013950"/>
    </source>
</evidence>
<dbReference type="SUPFAM" id="SSF63380">
    <property type="entry name" value="Riboflavin synthase domain-like"/>
    <property type="match status" value="2"/>
</dbReference>
<evidence type="ECO:0000256" key="4">
    <source>
        <dbReference type="ARBA" id="ARBA00012827"/>
    </source>
</evidence>
<keyword evidence="6" id="KW-0686">Riboflavin biosynthesis</keyword>
<dbReference type="GO" id="GO:0009231">
    <property type="term" value="P:riboflavin biosynthetic process"/>
    <property type="evidence" value="ECO:0007669"/>
    <property type="project" value="UniProtKB-KW"/>
</dbReference>
<dbReference type="PANTHER" id="PTHR21098:SF12">
    <property type="entry name" value="RIBOFLAVIN SYNTHASE"/>
    <property type="match status" value="1"/>
</dbReference>